<evidence type="ECO:0000256" key="6">
    <source>
        <dbReference type="SAM" id="MobiDB-lite"/>
    </source>
</evidence>
<feature type="region of interest" description="Disordered" evidence="6">
    <location>
        <begin position="1"/>
        <end position="67"/>
    </location>
</feature>
<dbReference type="Gene3D" id="3.40.50.300">
    <property type="entry name" value="P-loop containing nucleotide triphosphate hydrolases"/>
    <property type="match status" value="1"/>
</dbReference>
<name>E8R573_ISOPI</name>
<dbReference type="EMBL" id="CP002353">
    <property type="protein sequence ID" value="ADV63826.1"/>
    <property type="molecule type" value="Genomic_DNA"/>
</dbReference>
<gene>
    <name evidence="8" type="ordered locus">Isop_3264</name>
</gene>
<dbReference type="Pfam" id="PF00350">
    <property type="entry name" value="Dynamin_N"/>
    <property type="match status" value="1"/>
</dbReference>
<feature type="compositionally biased region" description="Basic and acidic residues" evidence="6">
    <location>
        <begin position="703"/>
        <end position="712"/>
    </location>
</feature>
<dbReference type="HOGENOM" id="CLU_362401_0_0_0"/>
<dbReference type="InterPro" id="IPR045063">
    <property type="entry name" value="Dynamin_N"/>
</dbReference>
<accession>E8R573</accession>
<keyword evidence="2" id="KW-0547">Nucleotide-binding</keyword>
<feature type="compositionally biased region" description="Low complexity" evidence="6">
    <location>
        <begin position="760"/>
        <end position="774"/>
    </location>
</feature>
<dbReference type="SUPFAM" id="SSF52540">
    <property type="entry name" value="P-loop containing nucleoside triphosphate hydrolases"/>
    <property type="match status" value="1"/>
</dbReference>
<dbReference type="GO" id="GO:0003924">
    <property type="term" value="F:GTPase activity"/>
    <property type="evidence" value="ECO:0007669"/>
    <property type="project" value="InterPro"/>
</dbReference>
<organism evidence="8 9">
    <name type="scientific">Isosphaera pallida (strain ATCC 43644 / DSM 9630 / IS1B)</name>
    <dbReference type="NCBI Taxonomy" id="575540"/>
    <lineage>
        <taxon>Bacteria</taxon>
        <taxon>Pseudomonadati</taxon>
        <taxon>Planctomycetota</taxon>
        <taxon>Planctomycetia</taxon>
        <taxon>Isosphaerales</taxon>
        <taxon>Isosphaeraceae</taxon>
        <taxon>Isosphaera</taxon>
    </lineage>
</organism>
<dbReference type="PANTHER" id="PTHR10465">
    <property type="entry name" value="TRANSMEMBRANE GTPASE FZO1"/>
    <property type="match status" value="1"/>
</dbReference>
<feature type="domain" description="Dynamin N-terminal" evidence="7">
    <location>
        <begin position="129"/>
        <end position="331"/>
    </location>
</feature>
<evidence type="ECO:0000256" key="2">
    <source>
        <dbReference type="ARBA" id="ARBA00022741"/>
    </source>
</evidence>
<dbReference type="OrthoDB" id="5477114at2"/>
<dbReference type="PANTHER" id="PTHR10465:SF0">
    <property type="entry name" value="SARCALUMENIN"/>
    <property type="match status" value="1"/>
</dbReference>
<evidence type="ECO:0000256" key="4">
    <source>
        <dbReference type="ARBA" id="ARBA00023134"/>
    </source>
</evidence>
<proteinExistence type="predicted"/>
<dbReference type="Proteomes" id="UP000008631">
    <property type="component" value="Chromosome"/>
</dbReference>
<keyword evidence="9" id="KW-1185">Reference proteome</keyword>
<evidence type="ECO:0000256" key="5">
    <source>
        <dbReference type="ARBA" id="ARBA00023136"/>
    </source>
</evidence>
<evidence type="ECO:0000256" key="3">
    <source>
        <dbReference type="ARBA" id="ARBA00022801"/>
    </source>
</evidence>
<keyword evidence="5" id="KW-0472">Membrane</keyword>
<feature type="compositionally biased region" description="Low complexity" evidence="6">
    <location>
        <begin position="734"/>
        <end position="749"/>
    </location>
</feature>
<protein>
    <recommendedName>
        <fullName evidence="7">Dynamin N-terminal domain-containing protein</fullName>
    </recommendedName>
</protein>
<dbReference type="KEGG" id="ipa:Isop_3264"/>
<dbReference type="InterPro" id="IPR027094">
    <property type="entry name" value="Mitofusin_fam"/>
</dbReference>
<comment type="subcellular location">
    <subcellularLocation>
        <location evidence="1">Membrane</location>
    </subcellularLocation>
</comment>
<evidence type="ECO:0000313" key="8">
    <source>
        <dbReference type="EMBL" id="ADV63826.1"/>
    </source>
</evidence>
<evidence type="ECO:0000313" key="9">
    <source>
        <dbReference type="Proteomes" id="UP000008631"/>
    </source>
</evidence>
<dbReference type="GO" id="GO:0005525">
    <property type="term" value="F:GTP binding"/>
    <property type="evidence" value="ECO:0007669"/>
    <property type="project" value="UniProtKB-KW"/>
</dbReference>
<keyword evidence="3" id="KW-0378">Hydrolase</keyword>
<reference key="1">
    <citation type="submission" date="2010-11" db="EMBL/GenBank/DDBJ databases">
        <title>The complete sequence of chromosome of Isophaera pallida ATCC 43644.</title>
        <authorList>
            <consortium name="US DOE Joint Genome Institute (JGI-PGF)"/>
            <person name="Lucas S."/>
            <person name="Copeland A."/>
            <person name="Lapidus A."/>
            <person name="Bruce D."/>
            <person name="Goodwin L."/>
            <person name="Pitluck S."/>
            <person name="Kyrpides N."/>
            <person name="Mavromatis K."/>
            <person name="Pagani I."/>
            <person name="Ivanova N."/>
            <person name="Saunders E."/>
            <person name="Brettin T."/>
            <person name="Detter J.C."/>
            <person name="Han C."/>
            <person name="Tapia R."/>
            <person name="Land M."/>
            <person name="Hauser L."/>
            <person name="Markowitz V."/>
            <person name="Cheng J.-F."/>
            <person name="Hugenholtz P."/>
            <person name="Woyke T."/>
            <person name="Wu D."/>
            <person name="Eisen J.A."/>
        </authorList>
    </citation>
    <scope>NUCLEOTIDE SEQUENCE</scope>
    <source>
        <strain>ATCC 43644</strain>
    </source>
</reference>
<dbReference type="AlphaFoldDB" id="E8R573"/>
<feature type="region of interest" description="Disordered" evidence="6">
    <location>
        <begin position="699"/>
        <end position="774"/>
    </location>
</feature>
<dbReference type="InParanoid" id="E8R573"/>
<feature type="compositionally biased region" description="Basic and acidic residues" evidence="6">
    <location>
        <begin position="40"/>
        <end position="55"/>
    </location>
</feature>
<sequence>MRIARRDVRLGQSSGDAPSTRRVGSRRGSVEPDGATGSETESRNGTETDHTRTGRDSGGAGTDNPMDWTAAAAHFRDRLRQSLQVARRALDLATHPRAEVDPSAILALKALIPPLERQLGRLERGEFRIAVVGLEKAGKSTLVNAWLEHDLLPSDSARCTFTTTRVHAVAQEAEQRLEIDPFTPEEFQKLQDDLARIAQANTEEGRRAQADLDAIAAMRGALNVVIDEGERVLPFQNLEEIAEPLRRAVADPAQAYAVKEVRLFTNRLAAPPGVVFQDVPGLNSGLAKHVEESRAMLADCDAVILVQRSSTPSIEASEQRLIEFVHQGDDRVGVAGKLFVFLGRIDQEGSAESLRDNLELATRDWEARGRLTPDRIVVGSAAAFLVLKNLAKDNLLKNAGNRDKLLANLRHVTRCGEGYEDLLQATGIPRLKERVQRYLEHERVEALRLRCEEAIDDILRISTDIHSDVRHRFPEDPELARQLFEDERRIRFSNWWPGYWDRVRAELNRHYEREVIRRTPESPSARPLALEELRTRYVAAVEEGLNHLPALQPERRDTIFDSGTVFDSTRANLDWRRELYRQIADLLDDVARALALELEREATSLVDVMSDLLFRAPRVRAEMKKVPESIRLTMEHGLRALFLRFARPIAEALIRGPLGSETRQGTVVRLGPDIDLIDHYYEGGDPTYASLKRYLTYGPRPPADAREEERGSTRRSSVNVNGATDHPAGGPADSATSTGRRAAASLSRLVGRRRNKTVTSANAVPPSSAAADLAPPIPATRREDIIREVHADLEALRQYLLHAVFHAAGFAAFCEQELGRLRDRFLELESTWRGVAENEWLQGNPRLLAVVPPELRDSSGDTEICDRLKRLGAALREAWMADTEEDESS</sequence>
<dbReference type="InterPro" id="IPR027417">
    <property type="entry name" value="P-loop_NTPase"/>
</dbReference>
<dbReference type="GO" id="GO:0016020">
    <property type="term" value="C:membrane"/>
    <property type="evidence" value="ECO:0007669"/>
    <property type="project" value="UniProtKB-SubCell"/>
</dbReference>
<keyword evidence="4" id="KW-0342">GTP-binding</keyword>
<dbReference type="eggNOG" id="COG0699">
    <property type="taxonomic scope" value="Bacteria"/>
</dbReference>
<evidence type="ECO:0000256" key="1">
    <source>
        <dbReference type="ARBA" id="ARBA00004370"/>
    </source>
</evidence>
<reference evidence="8 9" key="2">
    <citation type="journal article" date="2011" name="Stand. Genomic Sci.">
        <title>Complete genome sequence of Isosphaera pallida type strain (IS1B).</title>
        <authorList>
            <consortium name="US DOE Joint Genome Institute (JGI-PGF)"/>
            <person name="Goker M."/>
            <person name="Cleland D."/>
            <person name="Saunders E."/>
            <person name="Lapidus A."/>
            <person name="Nolan M."/>
            <person name="Lucas S."/>
            <person name="Hammon N."/>
            <person name="Deshpande S."/>
            <person name="Cheng J.F."/>
            <person name="Tapia R."/>
            <person name="Han C."/>
            <person name="Goodwin L."/>
            <person name="Pitluck S."/>
            <person name="Liolios K."/>
            <person name="Pagani I."/>
            <person name="Ivanova N."/>
            <person name="Mavromatis K."/>
            <person name="Pati A."/>
            <person name="Chen A."/>
            <person name="Palaniappan K."/>
            <person name="Land M."/>
            <person name="Hauser L."/>
            <person name="Chang Y.J."/>
            <person name="Jeffries C.D."/>
            <person name="Detter J.C."/>
            <person name="Beck B."/>
            <person name="Woyke T."/>
            <person name="Bristow J."/>
            <person name="Eisen J.A."/>
            <person name="Markowitz V."/>
            <person name="Hugenholtz P."/>
            <person name="Kyrpides N.C."/>
            <person name="Klenk H.P."/>
        </authorList>
    </citation>
    <scope>NUCLEOTIDE SEQUENCE [LARGE SCALE GENOMIC DNA]</scope>
    <source>
        <strain evidence="9">ATCC 43644 / DSM 9630 / IS1B</strain>
    </source>
</reference>
<evidence type="ECO:0000259" key="7">
    <source>
        <dbReference type="Pfam" id="PF00350"/>
    </source>
</evidence>
<dbReference type="STRING" id="575540.Isop_3264"/>